<dbReference type="EMBL" id="SMGJ01000012">
    <property type="protein sequence ID" value="TCK64941.1"/>
    <property type="molecule type" value="Genomic_DNA"/>
</dbReference>
<proteinExistence type="predicted"/>
<dbReference type="Pfam" id="PF06069">
    <property type="entry name" value="PerC"/>
    <property type="match status" value="1"/>
</dbReference>
<reference evidence="1 2" key="1">
    <citation type="submission" date="2019-03" db="EMBL/GenBank/DDBJ databases">
        <title>Genomic Encyclopedia of Type Strains, Phase IV (KMG-IV): sequencing the most valuable type-strain genomes for metagenomic binning, comparative biology and taxonomic classification.</title>
        <authorList>
            <person name="Goeker M."/>
        </authorList>
    </citation>
    <scope>NUCLEOTIDE SEQUENCE [LARGE SCALE GENOMIC DNA]</scope>
    <source>
        <strain evidence="1 2">DSM 10053</strain>
    </source>
</reference>
<gene>
    <name evidence="1" type="ORF">EV692_2426</name>
</gene>
<keyword evidence="2" id="KW-1185">Reference proteome</keyword>
<accession>A0A4V2PT31</accession>
<evidence type="ECO:0000313" key="2">
    <source>
        <dbReference type="Proteomes" id="UP000295496"/>
    </source>
</evidence>
<name>A0A4V2PT31_9PAST</name>
<dbReference type="Proteomes" id="UP000295496">
    <property type="component" value="Unassembled WGS sequence"/>
</dbReference>
<organism evidence="1 2">
    <name type="scientific">Lonepinella koalarum</name>
    <dbReference type="NCBI Taxonomy" id="53417"/>
    <lineage>
        <taxon>Bacteria</taxon>
        <taxon>Pseudomonadati</taxon>
        <taxon>Pseudomonadota</taxon>
        <taxon>Gammaproteobacteria</taxon>
        <taxon>Pasteurellales</taxon>
        <taxon>Pasteurellaceae</taxon>
        <taxon>Lonepinella</taxon>
    </lineage>
</organism>
<protein>
    <submittedName>
        <fullName evidence="1">PerC transcriptional activator</fullName>
    </submittedName>
</protein>
<dbReference type="RefSeq" id="WP_132302976.1">
    <property type="nucleotide sequence ID" value="NZ_CP170642.1"/>
</dbReference>
<sequence>MTTKKPTSIEDKARYRHWSEIASDAEKQGDYRTAAEAWNSAMHCANLKNQEWCAGRREFCERMIKRPFRG</sequence>
<evidence type="ECO:0000313" key="1">
    <source>
        <dbReference type="EMBL" id="TCK64941.1"/>
    </source>
</evidence>
<dbReference type="InterPro" id="IPR024684">
    <property type="entry name" value="Tscrpt_act_PerC/SfV_Orf40"/>
</dbReference>
<dbReference type="NCBIfam" id="NF033650">
    <property type="entry name" value="ANR_neg_reg"/>
    <property type="match status" value="1"/>
</dbReference>
<dbReference type="AlphaFoldDB" id="A0A4V2PT31"/>
<dbReference type="InterPro" id="IPR047666">
    <property type="entry name" value="ANR_neg_reg"/>
</dbReference>
<comment type="caution">
    <text evidence="1">The sequence shown here is derived from an EMBL/GenBank/DDBJ whole genome shotgun (WGS) entry which is preliminary data.</text>
</comment>